<feature type="region of interest" description="Disordered" evidence="1">
    <location>
        <begin position="1"/>
        <end position="21"/>
    </location>
</feature>
<feature type="compositionally biased region" description="Basic and acidic residues" evidence="1">
    <location>
        <begin position="1"/>
        <end position="12"/>
    </location>
</feature>
<keyword evidence="3" id="KW-1185">Reference proteome</keyword>
<evidence type="ECO:0000313" key="3">
    <source>
        <dbReference type="Proteomes" id="UP001250858"/>
    </source>
</evidence>
<name>A0ABY9RSP2_9ACTN</name>
<evidence type="ECO:0000313" key="2">
    <source>
        <dbReference type="EMBL" id="WMX44957.1"/>
    </source>
</evidence>
<sequence length="235" mass="25039">MRRSDDHDRDPARGGPGPTSVRAFLFDPGESLDEPLRAHGTAGPLLAPVRGRTPAADRAVEHELATVVDDFLGLDVLDLAAAGWRGHAGLRSAARRTRDLPGSEEVVALARHRITSAHRPYVDLYVDGAKIGTLEVVLNLALEVSGLVCVVRDAFLTGISAGDCVVDVGLAVQNTPIAERRGRRLDLPGAFALRRPYSLLTDEPPGSESPRPAPPRPQDAPTVPGYGTREGFGTR</sequence>
<proteinExistence type="predicted"/>
<dbReference type="Proteomes" id="UP001250858">
    <property type="component" value="Chromosome"/>
</dbReference>
<accession>A0ABY9RSP2</accession>
<protein>
    <submittedName>
        <fullName evidence="2">Uncharacterized protein</fullName>
    </submittedName>
</protein>
<organism evidence="2 3">
    <name type="scientific">Streptomyces roseicoloratus</name>
    <dbReference type="NCBI Taxonomy" id="2508722"/>
    <lineage>
        <taxon>Bacteria</taxon>
        <taxon>Bacillati</taxon>
        <taxon>Actinomycetota</taxon>
        <taxon>Actinomycetes</taxon>
        <taxon>Kitasatosporales</taxon>
        <taxon>Streptomycetaceae</taxon>
        <taxon>Streptomyces</taxon>
    </lineage>
</organism>
<reference evidence="2 3" key="1">
    <citation type="submission" date="2023-09" db="EMBL/GenBank/DDBJ databases">
        <title>Complete genome of Streptomyces roseicoloratus T14.</title>
        <authorList>
            <person name="Bashizi T."/>
            <person name="Kim M.-J."/>
            <person name="Lee G."/>
            <person name="Tagele S.B."/>
            <person name="Shin J.-H."/>
        </authorList>
    </citation>
    <scope>NUCLEOTIDE SEQUENCE [LARGE SCALE GENOMIC DNA]</scope>
    <source>
        <strain evidence="2 3">T14</strain>
    </source>
</reference>
<gene>
    <name evidence="2" type="ORF">RGF97_08940</name>
</gene>
<dbReference type="RefSeq" id="WP_309548282.1">
    <property type="nucleotide sequence ID" value="NZ_CP133762.1"/>
</dbReference>
<dbReference type="EMBL" id="CP133762">
    <property type="protein sequence ID" value="WMX44957.1"/>
    <property type="molecule type" value="Genomic_DNA"/>
</dbReference>
<evidence type="ECO:0000256" key="1">
    <source>
        <dbReference type="SAM" id="MobiDB-lite"/>
    </source>
</evidence>
<feature type="region of interest" description="Disordered" evidence="1">
    <location>
        <begin position="198"/>
        <end position="235"/>
    </location>
</feature>